<comment type="caution">
    <text evidence="1">The sequence shown here is derived from an EMBL/GenBank/DDBJ whole genome shotgun (WGS) entry which is preliminary data.</text>
</comment>
<dbReference type="EMBL" id="RIAR02000001">
    <property type="protein sequence ID" value="NSL88016.1"/>
    <property type="molecule type" value="Genomic_DNA"/>
</dbReference>
<dbReference type="OrthoDB" id="4762924at2"/>
<reference evidence="1" key="1">
    <citation type="submission" date="2020-05" db="EMBL/GenBank/DDBJ databases">
        <title>Chitinophaga laudate sp. nov., isolated from a tropical peat swamp.</title>
        <authorList>
            <person name="Goh C.B.S."/>
            <person name="Lee M.S."/>
            <person name="Parimannan S."/>
            <person name="Pasbakhsh P."/>
            <person name="Yule C.M."/>
            <person name="Rajandas H."/>
            <person name="Loke S."/>
            <person name="Croft L."/>
            <person name="Tan J.B.L."/>
        </authorList>
    </citation>
    <scope>NUCLEOTIDE SEQUENCE</scope>
    <source>
        <strain evidence="1">Mgbs1</strain>
    </source>
</reference>
<organism evidence="1 2">
    <name type="scientific">Chitinophaga solisilvae</name>
    <dbReference type="NCBI Taxonomy" id="1233460"/>
    <lineage>
        <taxon>Bacteria</taxon>
        <taxon>Pseudomonadati</taxon>
        <taxon>Bacteroidota</taxon>
        <taxon>Chitinophagia</taxon>
        <taxon>Chitinophagales</taxon>
        <taxon>Chitinophagaceae</taxon>
        <taxon>Chitinophaga</taxon>
    </lineage>
</organism>
<protein>
    <submittedName>
        <fullName evidence="1">Nuclear transport factor 2 family protein</fullName>
    </submittedName>
</protein>
<sequence>MNTSLLTNATVKQAITALQAADEAAWLALFTPDAILLDDGNKRDFRKFSKEAMGHEHFTSIDKVEKDGLRVLGHFHSDQWGDFKTYFEFELTNDGKIKQLSIGQAR</sequence>
<dbReference type="AlphaFoldDB" id="A0A433WGK4"/>
<accession>A0A433WGK4</accession>
<dbReference type="InterPro" id="IPR032710">
    <property type="entry name" value="NTF2-like_dom_sf"/>
</dbReference>
<evidence type="ECO:0000313" key="1">
    <source>
        <dbReference type="EMBL" id="NSL88016.1"/>
    </source>
</evidence>
<gene>
    <name evidence="1" type="ORF">ECE50_014300</name>
</gene>
<evidence type="ECO:0000313" key="2">
    <source>
        <dbReference type="Proteomes" id="UP000281028"/>
    </source>
</evidence>
<dbReference type="Proteomes" id="UP000281028">
    <property type="component" value="Unassembled WGS sequence"/>
</dbReference>
<name>A0A433WGK4_9BACT</name>
<dbReference type="SUPFAM" id="SSF54427">
    <property type="entry name" value="NTF2-like"/>
    <property type="match status" value="1"/>
</dbReference>
<keyword evidence="2" id="KW-1185">Reference proteome</keyword>
<dbReference type="Gene3D" id="3.10.450.50">
    <property type="match status" value="1"/>
</dbReference>
<proteinExistence type="predicted"/>